<dbReference type="RefSeq" id="WP_345694728.1">
    <property type="nucleotide sequence ID" value="NZ_BAABIS010000001.1"/>
</dbReference>
<evidence type="ECO:0000313" key="1">
    <source>
        <dbReference type="EMBL" id="GAA4830790.1"/>
    </source>
</evidence>
<gene>
    <name evidence="1" type="ORF">GCM10023235_01040</name>
</gene>
<dbReference type="Proteomes" id="UP001501752">
    <property type="component" value="Unassembled WGS sequence"/>
</dbReference>
<name>A0ABP9D8X3_9ACTN</name>
<proteinExistence type="predicted"/>
<organism evidence="1 2">
    <name type="scientific">Kitasatospora terrestris</name>
    <dbReference type="NCBI Taxonomy" id="258051"/>
    <lineage>
        <taxon>Bacteria</taxon>
        <taxon>Bacillati</taxon>
        <taxon>Actinomycetota</taxon>
        <taxon>Actinomycetes</taxon>
        <taxon>Kitasatosporales</taxon>
        <taxon>Streptomycetaceae</taxon>
        <taxon>Kitasatospora</taxon>
    </lineage>
</organism>
<reference evidence="2" key="1">
    <citation type="journal article" date="2019" name="Int. J. Syst. Evol. Microbiol.">
        <title>The Global Catalogue of Microorganisms (GCM) 10K type strain sequencing project: providing services to taxonomists for standard genome sequencing and annotation.</title>
        <authorList>
            <consortium name="The Broad Institute Genomics Platform"/>
            <consortium name="The Broad Institute Genome Sequencing Center for Infectious Disease"/>
            <person name="Wu L."/>
            <person name="Ma J."/>
        </authorList>
    </citation>
    <scope>NUCLEOTIDE SEQUENCE [LARGE SCALE GENOMIC DNA]</scope>
    <source>
        <strain evidence="2">JCM 13006</strain>
    </source>
</reference>
<accession>A0ABP9D8X3</accession>
<sequence>MRHGQSFDPDPDLQDQGCVIYPGGREPMELRLLFRPYAFLEIGDEVVDAGGDAWRFEHPWSWYSLSGRTGMPTWPLSRLTRGGQPVEAKTVVAETLSGSHAAEEARWRGLTGAEPVVP</sequence>
<comment type="caution">
    <text evidence="1">The sequence shown here is derived from an EMBL/GenBank/DDBJ whole genome shotgun (WGS) entry which is preliminary data.</text>
</comment>
<protein>
    <submittedName>
        <fullName evidence="1">Uncharacterized protein</fullName>
    </submittedName>
</protein>
<evidence type="ECO:0000313" key="2">
    <source>
        <dbReference type="Proteomes" id="UP001501752"/>
    </source>
</evidence>
<keyword evidence="2" id="KW-1185">Reference proteome</keyword>
<dbReference type="EMBL" id="BAABIS010000001">
    <property type="protein sequence ID" value="GAA4830790.1"/>
    <property type="molecule type" value="Genomic_DNA"/>
</dbReference>